<dbReference type="PANTHER" id="PTHR31566:SF0">
    <property type="entry name" value="CYTOCHROME C BIOGENESIS PROTEIN CCS1, CHLOROPLASTIC"/>
    <property type="match status" value="1"/>
</dbReference>
<keyword evidence="3" id="KW-0201">Cytochrome c-type biogenesis</keyword>
<evidence type="ECO:0000256" key="1">
    <source>
        <dbReference type="ARBA" id="ARBA00004141"/>
    </source>
</evidence>
<gene>
    <name evidence="8" type="ORF">SAMN05444487_104134</name>
</gene>
<feature type="transmembrane region" description="Helical" evidence="6">
    <location>
        <begin position="149"/>
        <end position="170"/>
    </location>
</feature>
<organism evidence="8 9">
    <name type="scientific">Marininema mesophilum</name>
    <dbReference type="NCBI Taxonomy" id="1048340"/>
    <lineage>
        <taxon>Bacteria</taxon>
        <taxon>Bacillati</taxon>
        <taxon>Bacillota</taxon>
        <taxon>Bacilli</taxon>
        <taxon>Bacillales</taxon>
        <taxon>Thermoactinomycetaceae</taxon>
        <taxon>Marininema</taxon>
    </lineage>
</organism>
<dbReference type="Pfam" id="PF05140">
    <property type="entry name" value="ResB"/>
    <property type="match status" value="1"/>
</dbReference>
<dbReference type="STRING" id="1048340.SAMN05444487_104134"/>
<evidence type="ECO:0000256" key="4">
    <source>
        <dbReference type="ARBA" id="ARBA00022989"/>
    </source>
</evidence>
<feature type="transmembrane region" description="Helical" evidence="6">
    <location>
        <begin position="485"/>
        <end position="506"/>
    </location>
</feature>
<feature type="transmembrane region" description="Helical" evidence="6">
    <location>
        <begin position="243"/>
        <end position="267"/>
    </location>
</feature>
<dbReference type="InterPro" id="IPR023494">
    <property type="entry name" value="Cyt_c_bgen_Ccs1/CcsB/ResB"/>
</dbReference>
<sequence length="557" mass="63569">MSVIIDKWSIIAPAKDVDAEWGGGEMENTKCECGHSNPVGTTLCEYCGKPLEEENASDQPLEMRYDGKARRSQTKKTTWVDHVWNFFSSVKIAVWLIVITLVISALGTIFPQERVIPSGNPDVYYKQKYGTLGDLYYNVGLSDVFNSPLFMILLAMIGISLVVCSLDRVVPLYKALNNQKIVKSPVFLTRQRVSRTQPIPEEMDKGELLKALSKALRKKRYYIRQEGSSLLAEKGRISRWGPYINHIGLIIFLVGILLRIVMPGWYLDESVFVQDGKTKKLPEVGYYIKNVKATMELYDQKDSREQAENGQPVVKKYETKAILYKKNPKTGKLQEVKKGPISVNHPMKIGDLLLYQADFEANQTQAIRLQLTDKKTKAKLGEFRINLYKPAPEYTLKNGMKVRILNYFPDFVMEGNRPTTKSEVANRPAFVFEVTGPKLKKPERSWMIAGTNLDDISKANRYTIDLTRLETANSTGLMVRIDKSLPIIFTGLGIFMVGLSMGFFWYHRRIWVRVKDDNLYVGAHTNKNWFGLRRELEQACQVTGLSLSFSPDQRREE</sequence>
<dbReference type="AlphaFoldDB" id="A0A1H2UKH0"/>
<dbReference type="PANTHER" id="PTHR31566">
    <property type="entry name" value="CYTOCHROME C BIOGENESIS PROTEIN CCS1, CHLOROPLASTIC"/>
    <property type="match status" value="1"/>
</dbReference>
<evidence type="ECO:0000259" key="7">
    <source>
        <dbReference type="Pfam" id="PF05140"/>
    </source>
</evidence>
<evidence type="ECO:0000256" key="2">
    <source>
        <dbReference type="ARBA" id="ARBA00022692"/>
    </source>
</evidence>
<dbReference type="EMBL" id="FNNQ01000004">
    <property type="protein sequence ID" value="SDW56567.1"/>
    <property type="molecule type" value="Genomic_DNA"/>
</dbReference>
<evidence type="ECO:0000256" key="6">
    <source>
        <dbReference type="SAM" id="Phobius"/>
    </source>
</evidence>
<evidence type="ECO:0000313" key="8">
    <source>
        <dbReference type="EMBL" id="SDW56567.1"/>
    </source>
</evidence>
<feature type="domain" description="ResB-like" evidence="7">
    <location>
        <begin position="90"/>
        <end position="537"/>
    </location>
</feature>
<reference evidence="8 9" key="1">
    <citation type="submission" date="2016-10" db="EMBL/GenBank/DDBJ databases">
        <authorList>
            <person name="de Groot N.N."/>
        </authorList>
    </citation>
    <scope>NUCLEOTIDE SEQUENCE [LARGE SCALE GENOMIC DNA]</scope>
    <source>
        <strain evidence="8 9">DSM 45610</strain>
    </source>
</reference>
<dbReference type="GO" id="GO:0017004">
    <property type="term" value="P:cytochrome complex assembly"/>
    <property type="evidence" value="ECO:0007669"/>
    <property type="project" value="UniProtKB-KW"/>
</dbReference>
<evidence type="ECO:0000313" key="9">
    <source>
        <dbReference type="Proteomes" id="UP000198534"/>
    </source>
</evidence>
<proteinExistence type="predicted"/>
<dbReference type="GO" id="GO:0016020">
    <property type="term" value="C:membrane"/>
    <property type="evidence" value="ECO:0007669"/>
    <property type="project" value="UniProtKB-SubCell"/>
</dbReference>
<keyword evidence="5 6" id="KW-0472">Membrane</keyword>
<dbReference type="Proteomes" id="UP000198534">
    <property type="component" value="Unassembled WGS sequence"/>
</dbReference>
<keyword evidence="4 6" id="KW-1133">Transmembrane helix</keyword>
<evidence type="ECO:0000256" key="5">
    <source>
        <dbReference type="ARBA" id="ARBA00023136"/>
    </source>
</evidence>
<dbReference type="InterPro" id="IPR007816">
    <property type="entry name" value="ResB-like_domain"/>
</dbReference>
<name>A0A1H2UKH0_9BACL</name>
<feature type="transmembrane region" description="Helical" evidence="6">
    <location>
        <begin position="92"/>
        <end position="110"/>
    </location>
</feature>
<keyword evidence="9" id="KW-1185">Reference proteome</keyword>
<comment type="subcellular location">
    <subcellularLocation>
        <location evidence="1">Membrane</location>
        <topology evidence="1">Multi-pass membrane protein</topology>
    </subcellularLocation>
</comment>
<keyword evidence="2 6" id="KW-0812">Transmembrane</keyword>
<protein>
    <submittedName>
        <fullName evidence="8">Cytochrome c biogenesis protein</fullName>
    </submittedName>
</protein>
<evidence type="ECO:0000256" key="3">
    <source>
        <dbReference type="ARBA" id="ARBA00022748"/>
    </source>
</evidence>
<accession>A0A1H2UKH0</accession>